<feature type="transmembrane region" description="Helical" evidence="1">
    <location>
        <begin position="96"/>
        <end position="115"/>
    </location>
</feature>
<evidence type="ECO:0000256" key="1">
    <source>
        <dbReference type="SAM" id="Phobius"/>
    </source>
</evidence>
<dbReference type="Pfam" id="PF19762">
    <property type="entry name" value="DUF6249"/>
    <property type="match status" value="1"/>
</dbReference>
<name>A0A9X3F976_9BACT</name>
<organism evidence="3 4">
    <name type="scientific">Draconibacterium aestuarii</name>
    <dbReference type="NCBI Taxonomy" id="2998507"/>
    <lineage>
        <taxon>Bacteria</taxon>
        <taxon>Pseudomonadati</taxon>
        <taxon>Bacteroidota</taxon>
        <taxon>Bacteroidia</taxon>
        <taxon>Marinilabiliales</taxon>
        <taxon>Prolixibacteraceae</taxon>
        <taxon>Draconibacterium</taxon>
    </lineage>
</organism>
<dbReference type="RefSeq" id="WP_343335195.1">
    <property type="nucleotide sequence ID" value="NZ_JAPOHD010000064.1"/>
</dbReference>
<feature type="transmembrane region" description="Helical" evidence="1">
    <location>
        <begin position="57"/>
        <end position="76"/>
    </location>
</feature>
<evidence type="ECO:0000313" key="4">
    <source>
        <dbReference type="Proteomes" id="UP001145087"/>
    </source>
</evidence>
<evidence type="ECO:0000259" key="2">
    <source>
        <dbReference type="Pfam" id="PF19762"/>
    </source>
</evidence>
<dbReference type="InterPro" id="IPR046216">
    <property type="entry name" value="DUF6249"/>
</dbReference>
<keyword evidence="1" id="KW-0812">Transmembrane</keyword>
<keyword evidence="1" id="KW-1133">Transmembrane helix</keyword>
<comment type="caution">
    <text evidence="3">The sequence shown here is derived from an EMBL/GenBank/DDBJ whole genome shotgun (WGS) entry which is preliminary data.</text>
</comment>
<keyword evidence="1" id="KW-0472">Membrane</keyword>
<gene>
    <name evidence="3" type="ORF">OU798_21160</name>
</gene>
<protein>
    <recommendedName>
        <fullName evidence="2">DUF6249 domain-containing protein</fullName>
    </recommendedName>
</protein>
<feature type="domain" description="DUF6249" evidence="2">
    <location>
        <begin position="8"/>
        <end position="117"/>
    </location>
</feature>
<dbReference type="EMBL" id="JAPOHD010000064">
    <property type="protein sequence ID" value="MCY1722871.1"/>
    <property type="molecule type" value="Genomic_DNA"/>
</dbReference>
<evidence type="ECO:0000313" key="3">
    <source>
        <dbReference type="EMBL" id="MCY1722871.1"/>
    </source>
</evidence>
<keyword evidence="4" id="KW-1185">Reference proteome</keyword>
<sequence length="120" mass="13970">MRNFDVTLIWLGFFAAVFLAWYFYIKARNKERMALIESGKDVSEIYSKQEIKFRFPWLKLGVIGTGFSFGMLVAFFSVEIALNEMKLDYRIQEEPILFGIVSLFTAISIIVAYFVDKPKN</sequence>
<reference evidence="3" key="1">
    <citation type="submission" date="2022-11" db="EMBL/GenBank/DDBJ databases">
        <title>Marilongibacter aestuarii gen. nov., sp. nov., isolated from tidal flat sediment.</title>
        <authorList>
            <person name="Jiayan W."/>
        </authorList>
    </citation>
    <scope>NUCLEOTIDE SEQUENCE</scope>
    <source>
        <strain evidence="3">Z1-6</strain>
    </source>
</reference>
<proteinExistence type="predicted"/>
<feature type="transmembrane region" description="Helical" evidence="1">
    <location>
        <begin position="6"/>
        <end position="25"/>
    </location>
</feature>
<accession>A0A9X3F976</accession>
<dbReference type="AlphaFoldDB" id="A0A9X3F976"/>
<dbReference type="Proteomes" id="UP001145087">
    <property type="component" value="Unassembled WGS sequence"/>
</dbReference>